<evidence type="ECO:0000313" key="1">
    <source>
        <dbReference type="EMBL" id="MCY1009816.1"/>
    </source>
</evidence>
<dbReference type="RefSeq" id="WP_267772528.1">
    <property type="nucleotide sequence ID" value="NZ_JAPNKE010000002.1"/>
</dbReference>
<evidence type="ECO:0000313" key="2">
    <source>
        <dbReference type="Proteomes" id="UP001150924"/>
    </source>
</evidence>
<proteinExistence type="predicted"/>
<keyword evidence="2" id="KW-1185">Reference proteome</keyword>
<dbReference type="EMBL" id="JAPNKE010000002">
    <property type="protein sequence ID" value="MCY1009816.1"/>
    <property type="molecule type" value="Genomic_DNA"/>
</dbReference>
<gene>
    <name evidence="1" type="ORF">OV079_30505</name>
</gene>
<name>A0A9X3F1S7_9BACT</name>
<protein>
    <submittedName>
        <fullName evidence="1">Uncharacterized protein</fullName>
    </submittedName>
</protein>
<reference evidence="1" key="1">
    <citation type="submission" date="2022-11" db="EMBL/GenBank/DDBJ databases">
        <title>Minimal conservation of predation-associated metabolite biosynthetic gene clusters underscores biosynthetic potential of Myxococcota including descriptions for ten novel species: Archangium lansinium sp. nov., Myxococcus landrumus sp. nov., Nannocystis bai.</title>
        <authorList>
            <person name="Ahearne A."/>
            <person name="Stevens C."/>
            <person name="Phillips K."/>
        </authorList>
    </citation>
    <scope>NUCLEOTIDE SEQUENCE</scope>
    <source>
        <strain evidence="1">Na p29</strain>
    </source>
</reference>
<organism evidence="1 2">
    <name type="scientific">Nannocystis pusilla</name>
    <dbReference type="NCBI Taxonomy" id="889268"/>
    <lineage>
        <taxon>Bacteria</taxon>
        <taxon>Pseudomonadati</taxon>
        <taxon>Myxococcota</taxon>
        <taxon>Polyangia</taxon>
        <taxon>Nannocystales</taxon>
        <taxon>Nannocystaceae</taxon>
        <taxon>Nannocystis</taxon>
    </lineage>
</organism>
<dbReference type="Proteomes" id="UP001150924">
    <property type="component" value="Unassembled WGS sequence"/>
</dbReference>
<dbReference type="AlphaFoldDB" id="A0A9X3F1S7"/>
<comment type="caution">
    <text evidence="1">The sequence shown here is derived from an EMBL/GenBank/DDBJ whole genome shotgun (WGS) entry which is preliminary data.</text>
</comment>
<accession>A0A9X3F1S7</accession>
<sequence length="61" mass="6553">MQAARRLLWQRAGWCLGGPIGVQAEVDLDDFLMQLLDRIGLSFGDGAIYVAGSGRALFQAG</sequence>